<feature type="transmembrane region" description="Helical" evidence="5">
    <location>
        <begin position="175"/>
        <end position="197"/>
    </location>
</feature>
<feature type="transmembrane region" description="Helical" evidence="5">
    <location>
        <begin position="256"/>
        <end position="279"/>
    </location>
</feature>
<evidence type="ECO:0000256" key="2">
    <source>
        <dbReference type="ARBA" id="ARBA00022692"/>
    </source>
</evidence>
<feature type="transmembrane region" description="Helical" evidence="5">
    <location>
        <begin position="61"/>
        <end position="78"/>
    </location>
</feature>
<protein>
    <submittedName>
        <fullName evidence="7">Sulfate permease, SulP family</fullName>
    </submittedName>
</protein>
<dbReference type="AlphaFoldDB" id="A0A1I1N7Q8"/>
<dbReference type="Pfam" id="PF01740">
    <property type="entry name" value="STAS"/>
    <property type="match status" value="1"/>
</dbReference>
<evidence type="ECO:0000256" key="1">
    <source>
        <dbReference type="ARBA" id="ARBA00004141"/>
    </source>
</evidence>
<dbReference type="EMBL" id="FOLX01000001">
    <property type="protein sequence ID" value="SFC93754.1"/>
    <property type="molecule type" value="Genomic_DNA"/>
</dbReference>
<organism evidence="7 8">
    <name type="scientific">Pseudooceanicola nitratireducens</name>
    <dbReference type="NCBI Taxonomy" id="517719"/>
    <lineage>
        <taxon>Bacteria</taxon>
        <taxon>Pseudomonadati</taxon>
        <taxon>Pseudomonadota</taxon>
        <taxon>Alphaproteobacteria</taxon>
        <taxon>Rhodobacterales</taxon>
        <taxon>Paracoccaceae</taxon>
        <taxon>Pseudooceanicola</taxon>
    </lineage>
</organism>
<name>A0A1I1N7Q8_9RHOB</name>
<keyword evidence="4 5" id="KW-0472">Membrane</keyword>
<reference evidence="7 8" key="1">
    <citation type="submission" date="2016-10" db="EMBL/GenBank/DDBJ databases">
        <authorList>
            <person name="de Groot N.N."/>
        </authorList>
    </citation>
    <scope>NUCLEOTIDE SEQUENCE [LARGE SCALE GENOMIC DNA]</scope>
    <source>
        <strain evidence="7 8">DSM 29619</strain>
    </source>
</reference>
<dbReference type="Proteomes" id="UP000231644">
    <property type="component" value="Unassembled WGS sequence"/>
</dbReference>
<dbReference type="InterPro" id="IPR011547">
    <property type="entry name" value="SLC26A/SulP_dom"/>
</dbReference>
<comment type="subcellular location">
    <subcellularLocation>
        <location evidence="1">Membrane</location>
        <topology evidence="1">Multi-pass membrane protein</topology>
    </subcellularLocation>
</comment>
<dbReference type="Pfam" id="PF00916">
    <property type="entry name" value="Sulfate_transp"/>
    <property type="match status" value="1"/>
</dbReference>
<feature type="transmembrane region" description="Helical" evidence="5">
    <location>
        <begin position="204"/>
        <end position="224"/>
    </location>
</feature>
<evidence type="ECO:0000256" key="5">
    <source>
        <dbReference type="SAM" id="Phobius"/>
    </source>
</evidence>
<feature type="transmembrane region" description="Helical" evidence="5">
    <location>
        <begin position="106"/>
        <end position="124"/>
    </location>
</feature>
<dbReference type="InterPro" id="IPR052706">
    <property type="entry name" value="Membrane-Transporter-like"/>
</dbReference>
<gene>
    <name evidence="7" type="ORF">SAMN05421762_2826</name>
</gene>
<feature type="transmembrane region" description="Helical" evidence="5">
    <location>
        <begin position="83"/>
        <end position="100"/>
    </location>
</feature>
<evidence type="ECO:0000256" key="3">
    <source>
        <dbReference type="ARBA" id="ARBA00022989"/>
    </source>
</evidence>
<dbReference type="PROSITE" id="PS50801">
    <property type="entry name" value="STAS"/>
    <property type="match status" value="1"/>
</dbReference>
<feature type="transmembrane region" description="Helical" evidence="5">
    <location>
        <begin position="330"/>
        <end position="350"/>
    </location>
</feature>
<dbReference type="GO" id="GO:0016020">
    <property type="term" value="C:membrane"/>
    <property type="evidence" value="ECO:0007669"/>
    <property type="project" value="UniProtKB-SubCell"/>
</dbReference>
<feature type="transmembrane region" description="Helical" evidence="5">
    <location>
        <begin position="387"/>
        <end position="418"/>
    </location>
</feature>
<feature type="transmembrane region" description="Helical" evidence="5">
    <location>
        <begin position="356"/>
        <end position="375"/>
    </location>
</feature>
<dbReference type="InterPro" id="IPR036513">
    <property type="entry name" value="STAS_dom_sf"/>
</dbReference>
<dbReference type="RefSeq" id="WP_093446795.1">
    <property type="nucleotide sequence ID" value="NZ_BAABWI010000002.1"/>
</dbReference>
<evidence type="ECO:0000259" key="6">
    <source>
        <dbReference type="PROSITE" id="PS50801"/>
    </source>
</evidence>
<evidence type="ECO:0000313" key="8">
    <source>
        <dbReference type="Proteomes" id="UP000231644"/>
    </source>
</evidence>
<evidence type="ECO:0000256" key="4">
    <source>
        <dbReference type="ARBA" id="ARBA00023136"/>
    </source>
</evidence>
<dbReference type="SUPFAM" id="SSF52091">
    <property type="entry name" value="SpoIIaa-like"/>
    <property type="match status" value="1"/>
</dbReference>
<keyword evidence="2 5" id="KW-0812">Transmembrane</keyword>
<evidence type="ECO:0000313" key="7">
    <source>
        <dbReference type="EMBL" id="SFC93754.1"/>
    </source>
</evidence>
<dbReference type="STRING" id="517719.SAMN05421762_2826"/>
<keyword evidence="3 5" id="KW-1133">Transmembrane helix</keyword>
<dbReference type="CDD" id="cd07042">
    <property type="entry name" value="STAS_SulP_like_sulfate_transporter"/>
    <property type="match status" value="1"/>
</dbReference>
<sequence>MPRSILASFANRLDLPDLRLSPDEKLTPARLRIELLSGLTVALALVPEAVAFAFVAGVHPLVGLYAAFLVGLVTALIGGRPGMISGATGALAVVMVALVAEHGVEYLFATVVLMGILQVIAGVMRWGKFIRLVPHPVMLGFVNGLAIVIFLAQMTQFKVPGSAEASGHGTAGGEWLSGAPLWTMLALVAATMAIIWVMPRITRAIPAPLAGIGIVAVVVIAFGLDVPRVGDMASIEGGLPAFHIPMVPMTWETFEIILPYAVILAAIGLIESLLTLNLVGEMTGKRGGASQECVAQGAANVLTGFFGGMGGCAMIGQSMINVKSGGRTRVAAVAAALFLLSFILFAAPLIEQIPLAALVGVMFMVVIGTFAWNSIRILAKVPLTDAFVIVLVTVVTVYSDLAVAVVVGVIVSALAYAWNNARRIHAKTYATPEGAKVYQVQGPLFFGSSDGFAEMFDVAGDPGLVIVDFADSRVVDQSALQAIEAVAAKYEAAGKRIQLRHLSRDCHRLLTKAGHLVVDSEDDPDYALAVNYDVRTGILGGH</sequence>
<feature type="transmembrane region" description="Helical" evidence="5">
    <location>
        <begin position="136"/>
        <end position="155"/>
    </location>
</feature>
<accession>A0A1I1N7Q8</accession>
<keyword evidence="8" id="KW-1185">Reference proteome</keyword>
<dbReference type="InterPro" id="IPR002645">
    <property type="entry name" value="STAS_dom"/>
</dbReference>
<feature type="domain" description="STAS" evidence="6">
    <location>
        <begin position="425"/>
        <end position="514"/>
    </location>
</feature>
<dbReference type="OrthoDB" id="9771198at2"/>
<dbReference type="PANTHER" id="PTHR43310:SF1">
    <property type="entry name" value="SULFATE TRANSPORTER YBAR-RELATED"/>
    <property type="match status" value="1"/>
</dbReference>
<dbReference type="PANTHER" id="PTHR43310">
    <property type="entry name" value="SULFATE TRANSPORTER YBAR-RELATED"/>
    <property type="match status" value="1"/>
</dbReference>
<dbReference type="Gene3D" id="3.30.750.24">
    <property type="entry name" value="STAS domain"/>
    <property type="match status" value="1"/>
</dbReference>
<proteinExistence type="predicted"/>
<feature type="transmembrane region" description="Helical" evidence="5">
    <location>
        <begin position="35"/>
        <end position="55"/>
    </location>
</feature>